<evidence type="ECO:0000256" key="2">
    <source>
        <dbReference type="ARBA" id="ARBA00022801"/>
    </source>
</evidence>
<proteinExistence type="inferred from homology"/>
<dbReference type="InterPro" id="IPR036514">
    <property type="entry name" value="SGNH_hydro_sf"/>
</dbReference>
<sequence>MIKPTLFMAAIRPAGAAGSAATAAVAGALLALLGLLAAAALCSGSSAAGGDEAELIVSTAGAGSMGTTTRQQVMVPAMYVFGDSLVDAGNNDFLPAPAPKAVPPNGVDLPRTISRRTGRFTNGYNLADIIAQHVGFGKSPPAYLSRTPLSRQLDLLRGRVGTNYASGGSGILDVTGNGTITLREQVALFAKTKARILRAGLVSRERLDGLLGRSLFVISTGGNDFGAFDGPGGVPMSQAPEFMAGMVDDYLKYINVLYKLGARKLVLLDVLPVGCLPSQRATTADGECDGDGNYLSELFNALLRAEMAKAAAAMPAMRYSIASLYNVLTDMIANPARAGLREVKTACCGSGRFNGEVECSVETNLCADRGEYLFWDAVHGTQAAYRRAVRAFFYGTTTREAEPISLHQLLQDQDTEQHSTATAEYTSV</sequence>
<gene>
    <name evidence="4" type="ORF">BDA96_08G146800</name>
</gene>
<dbReference type="InterPro" id="IPR035669">
    <property type="entry name" value="SGNH_plant_lipase-like"/>
</dbReference>
<dbReference type="PANTHER" id="PTHR45648">
    <property type="entry name" value="GDSL LIPASE/ACYLHYDROLASE FAMILY PROTEIN (AFU_ORTHOLOGUE AFUA_4G14700)"/>
    <property type="match status" value="1"/>
</dbReference>
<dbReference type="Proteomes" id="UP000807115">
    <property type="component" value="Chromosome 8"/>
</dbReference>
<evidence type="ECO:0000313" key="4">
    <source>
        <dbReference type="EMBL" id="KAG0521264.1"/>
    </source>
</evidence>
<evidence type="ECO:0008006" key="6">
    <source>
        <dbReference type="Google" id="ProtNLM"/>
    </source>
</evidence>
<protein>
    <recommendedName>
        <fullName evidence="6">GDSL esterase/lipase</fullName>
    </recommendedName>
</protein>
<dbReference type="Pfam" id="PF00657">
    <property type="entry name" value="Lipase_GDSL"/>
    <property type="match status" value="1"/>
</dbReference>
<evidence type="ECO:0000256" key="1">
    <source>
        <dbReference type="ARBA" id="ARBA00008668"/>
    </source>
</evidence>
<dbReference type="EMBL" id="CM027687">
    <property type="protein sequence ID" value="KAG0521264.1"/>
    <property type="molecule type" value="Genomic_DNA"/>
</dbReference>
<dbReference type="Gene3D" id="3.40.50.1110">
    <property type="entry name" value="SGNH hydrolase"/>
    <property type="match status" value="1"/>
</dbReference>
<dbReference type="PROSITE" id="PS01098">
    <property type="entry name" value="LIPASE_GDSL_SER"/>
    <property type="match status" value="1"/>
</dbReference>
<dbReference type="CDD" id="cd01837">
    <property type="entry name" value="SGNH_plant_lipase_like"/>
    <property type="match status" value="1"/>
</dbReference>
<dbReference type="InterPro" id="IPR001087">
    <property type="entry name" value="GDSL"/>
</dbReference>
<keyword evidence="2" id="KW-0378">Hydrolase</keyword>
<organism evidence="4 5">
    <name type="scientific">Sorghum bicolor</name>
    <name type="common">Sorghum</name>
    <name type="synonym">Sorghum vulgare</name>
    <dbReference type="NCBI Taxonomy" id="4558"/>
    <lineage>
        <taxon>Eukaryota</taxon>
        <taxon>Viridiplantae</taxon>
        <taxon>Streptophyta</taxon>
        <taxon>Embryophyta</taxon>
        <taxon>Tracheophyta</taxon>
        <taxon>Spermatophyta</taxon>
        <taxon>Magnoliopsida</taxon>
        <taxon>Liliopsida</taxon>
        <taxon>Poales</taxon>
        <taxon>Poaceae</taxon>
        <taxon>PACMAD clade</taxon>
        <taxon>Panicoideae</taxon>
        <taxon>Andropogonodae</taxon>
        <taxon>Andropogoneae</taxon>
        <taxon>Sorghinae</taxon>
        <taxon>Sorghum</taxon>
    </lineage>
</organism>
<keyword evidence="3" id="KW-0443">Lipid metabolism</keyword>
<comment type="caution">
    <text evidence="4">The sequence shown here is derived from an EMBL/GenBank/DDBJ whole genome shotgun (WGS) entry which is preliminary data.</text>
</comment>
<reference evidence="4" key="1">
    <citation type="journal article" date="2019" name="BMC Genomics">
        <title>A new reference genome for Sorghum bicolor reveals high levels of sequence similarity between sweet and grain genotypes: implications for the genetics of sugar metabolism.</title>
        <authorList>
            <person name="Cooper E.A."/>
            <person name="Brenton Z.W."/>
            <person name="Flinn B.S."/>
            <person name="Jenkins J."/>
            <person name="Shu S."/>
            <person name="Flowers D."/>
            <person name="Luo F."/>
            <person name="Wang Y."/>
            <person name="Xia P."/>
            <person name="Barry K."/>
            <person name="Daum C."/>
            <person name="Lipzen A."/>
            <person name="Yoshinaga Y."/>
            <person name="Schmutz J."/>
            <person name="Saski C."/>
            <person name="Vermerris W."/>
            <person name="Kresovich S."/>
        </authorList>
    </citation>
    <scope>NUCLEOTIDE SEQUENCE</scope>
</reference>
<accession>A0A921QFE0</accession>
<dbReference type="AlphaFoldDB" id="A0A921QFE0"/>
<reference evidence="4" key="2">
    <citation type="submission" date="2020-10" db="EMBL/GenBank/DDBJ databases">
        <authorList>
            <person name="Cooper E.A."/>
            <person name="Brenton Z.W."/>
            <person name="Flinn B.S."/>
            <person name="Jenkins J."/>
            <person name="Shu S."/>
            <person name="Flowers D."/>
            <person name="Luo F."/>
            <person name="Wang Y."/>
            <person name="Xia P."/>
            <person name="Barry K."/>
            <person name="Daum C."/>
            <person name="Lipzen A."/>
            <person name="Yoshinaga Y."/>
            <person name="Schmutz J."/>
            <person name="Saski C."/>
            <person name="Vermerris W."/>
            <person name="Kresovich S."/>
        </authorList>
    </citation>
    <scope>NUCLEOTIDE SEQUENCE</scope>
</reference>
<dbReference type="InterPro" id="IPR008265">
    <property type="entry name" value="Lipase_GDSL_AS"/>
</dbReference>
<evidence type="ECO:0000313" key="5">
    <source>
        <dbReference type="Proteomes" id="UP000807115"/>
    </source>
</evidence>
<dbReference type="GO" id="GO:0016298">
    <property type="term" value="F:lipase activity"/>
    <property type="evidence" value="ECO:0007669"/>
    <property type="project" value="InterPro"/>
</dbReference>
<name>A0A921QFE0_SORBI</name>
<dbReference type="InterPro" id="IPR051058">
    <property type="entry name" value="GDSL_Est/Lipase"/>
</dbReference>
<dbReference type="PANTHER" id="PTHR45648:SF23">
    <property type="entry name" value="GDSL-LIKE LIPASE_ACYLHYDROLASE FAMILY PROTEIN, EXPRESSED"/>
    <property type="match status" value="1"/>
</dbReference>
<evidence type="ECO:0000256" key="3">
    <source>
        <dbReference type="ARBA" id="ARBA00022963"/>
    </source>
</evidence>
<dbReference type="SUPFAM" id="SSF52266">
    <property type="entry name" value="SGNH hydrolase"/>
    <property type="match status" value="1"/>
</dbReference>
<keyword evidence="3" id="KW-0442">Lipid degradation</keyword>
<dbReference type="GO" id="GO:0016042">
    <property type="term" value="P:lipid catabolic process"/>
    <property type="evidence" value="ECO:0007669"/>
    <property type="project" value="UniProtKB-KW"/>
</dbReference>
<comment type="similarity">
    <text evidence="1">Belongs to the 'GDSL' lipolytic enzyme family.</text>
</comment>